<proteinExistence type="predicted"/>
<organism evidence="1 2">
    <name type="scientific">Zancudomyces culisetae</name>
    <name type="common">Gut fungus</name>
    <name type="synonym">Smittium culisetae</name>
    <dbReference type="NCBI Taxonomy" id="1213189"/>
    <lineage>
        <taxon>Eukaryota</taxon>
        <taxon>Fungi</taxon>
        <taxon>Fungi incertae sedis</taxon>
        <taxon>Zoopagomycota</taxon>
        <taxon>Kickxellomycotina</taxon>
        <taxon>Harpellomycetes</taxon>
        <taxon>Harpellales</taxon>
        <taxon>Legeriomycetaceae</taxon>
        <taxon>Zancudomyces</taxon>
    </lineage>
</organism>
<gene>
    <name evidence="1" type="ORF">AX774_g6211</name>
</gene>
<dbReference type="Proteomes" id="UP000188320">
    <property type="component" value="Unassembled WGS sequence"/>
</dbReference>
<evidence type="ECO:0000313" key="1">
    <source>
        <dbReference type="EMBL" id="OMH80355.1"/>
    </source>
</evidence>
<comment type="caution">
    <text evidence="1">The sequence shown here is derived from an EMBL/GenBank/DDBJ whole genome shotgun (WGS) entry which is preliminary data.</text>
</comment>
<protein>
    <submittedName>
        <fullName evidence="1">Uncharacterized protein</fullName>
    </submittedName>
</protein>
<dbReference type="AlphaFoldDB" id="A0A1R1PH79"/>
<dbReference type="EMBL" id="LSSK01001215">
    <property type="protein sequence ID" value="OMH80355.1"/>
    <property type="molecule type" value="Genomic_DNA"/>
</dbReference>
<evidence type="ECO:0000313" key="2">
    <source>
        <dbReference type="Proteomes" id="UP000188320"/>
    </source>
</evidence>
<accession>A0A1R1PH79</accession>
<sequence length="71" mass="7552">MSDSVAYLPITLGSVGGRRGHLVNRSIAVRMNLLPLAETGEMGPTASIPTIWNGFEDNIGTNGCRRDLAPL</sequence>
<name>A0A1R1PH79_ZANCU</name>
<keyword evidence="2" id="KW-1185">Reference proteome</keyword>
<reference evidence="2" key="1">
    <citation type="submission" date="2017-01" db="EMBL/GenBank/DDBJ databases">
        <authorList>
            <person name="Wang Y."/>
            <person name="White M."/>
            <person name="Kvist S."/>
            <person name="Moncalvo J.-M."/>
        </authorList>
    </citation>
    <scope>NUCLEOTIDE SEQUENCE [LARGE SCALE GENOMIC DNA]</scope>
    <source>
        <strain evidence="2">COL-18-3</strain>
    </source>
</reference>